<dbReference type="InterPro" id="IPR058781">
    <property type="entry name" value="HH_AprE-like"/>
</dbReference>
<sequence>MKDMKVVPLPVSPPAAPVPLRLTGVTLTGFAIMFLFFGMAGGWATIAPLESAAVAPGVIKVAGDRKLIQHLEGGIIAELNAANGDIVRAGEILVQLDNTQATAKLDLIHNRIATREALAARLRAERDGKVEIEFDLGLLANPAKAARDAVASQRDVFAAKHHNLKDEREILNQRRRQTEEEITGLEELIITEDKQIEAIESETKDLESLLKRGLVTRERNLMLRRQQREIEGERATNVAAIARARSAMAEIDMQILNLNTVRLNEAVQELSKVEAELFDLRQEERAAKDVLARTNVVAPVDSIVMDLKVHTTGGVVKPGETLMTVVPLGQQLVVEAMVRPEDVETIAPGQRARVSFPAFARYNLPPLDGVVEIVSADRMVEERTGAPYFAATVLIDKSELAKLEGRKLLPGMSSEAMIRTGARTVLSYLAEPITQNLRRAMREK</sequence>
<reference evidence="14" key="3">
    <citation type="submission" date="2022-09" db="EMBL/GenBank/DDBJ databases">
        <title>Australian commercial rhizobial inoculants.</title>
        <authorList>
            <person name="Kohlmeier M.G."/>
            <person name="O'Hara G.W."/>
            <person name="Colombi E."/>
            <person name="Ramsay J.P."/>
            <person name="Terpolilli J."/>
        </authorList>
    </citation>
    <scope>NUCLEOTIDE SEQUENCE</scope>
    <source>
        <strain evidence="14">WSM1592</strain>
        <plasmid evidence="14">pWSM1592_1</plasmid>
    </source>
</reference>
<name>A0A2N0D1F2_RHISU</name>
<protein>
    <recommendedName>
        <fullName evidence="9">Membrane fusion protein (MFP) family protein</fullName>
    </recommendedName>
</protein>
<evidence type="ECO:0000259" key="12">
    <source>
        <dbReference type="Pfam" id="PF26002"/>
    </source>
</evidence>
<keyword evidence="8 9" id="KW-0472">Membrane</keyword>
<reference evidence="13 15" key="1">
    <citation type="submission" date="2017-11" db="EMBL/GenBank/DDBJ databases">
        <authorList>
            <person name="Han C.G."/>
        </authorList>
    </citation>
    <scope>NUCLEOTIDE SEQUENCE [LARGE SCALE GENOMIC DNA]</scope>
    <source>
        <strain evidence="13 15">HCNT1</strain>
    </source>
</reference>
<dbReference type="Pfam" id="PF25994">
    <property type="entry name" value="HH_AprE"/>
    <property type="match status" value="1"/>
</dbReference>
<keyword evidence="3 9" id="KW-0813">Transport</keyword>
<keyword evidence="4 9" id="KW-1003">Cell membrane</keyword>
<evidence type="ECO:0000313" key="15">
    <source>
        <dbReference type="Proteomes" id="UP000232164"/>
    </source>
</evidence>
<dbReference type="InterPro" id="IPR058982">
    <property type="entry name" value="Beta-barrel_AprE"/>
</dbReference>
<keyword evidence="6 9" id="KW-0812">Transmembrane</keyword>
<dbReference type="STRING" id="1041146.GCA_000427985_04410"/>
<evidence type="ECO:0000256" key="5">
    <source>
        <dbReference type="ARBA" id="ARBA00022519"/>
    </source>
</evidence>
<dbReference type="PRINTS" id="PR01490">
    <property type="entry name" value="RTXTOXIND"/>
</dbReference>
<evidence type="ECO:0000313" key="16">
    <source>
        <dbReference type="Proteomes" id="UP001060123"/>
    </source>
</evidence>
<evidence type="ECO:0000256" key="10">
    <source>
        <dbReference type="SAM" id="Coils"/>
    </source>
</evidence>
<evidence type="ECO:0000256" key="3">
    <source>
        <dbReference type="ARBA" id="ARBA00022448"/>
    </source>
</evidence>
<evidence type="ECO:0000256" key="6">
    <source>
        <dbReference type="ARBA" id="ARBA00022692"/>
    </source>
</evidence>
<evidence type="ECO:0000256" key="2">
    <source>
        <dbReference type="ARBA" id="ARBA00009477"/>
    </source>
</evidence>
<organism evidence="13 15">
    <name type="scientific">Rhizobium sullae</name>
    <name type="common">Rhizobium hedysari</name>
    <dbReference type="NCBI Taxonomy" id="50338"/>
    <lineage>
        <taxon>Bacteria</taxon>
        <taxon>Pseudomonadati</taxon>
        <taxon>Pseudomonadota</taxon>
        <taxon>Alphaproteobacteria</taxon>
        <taxon>Hyphomicrobiales</taxon>
        <taxon>Rhizobiaceae</taxon>
        <taxon>Rhizobium/Agrobacterium group</taxon>
        <taxon>Rhizobium</taxon>
    </lineage>
</organism>
<dbReference type="InterPro" id="IPR050739">
    <property type="entry name" value="MFP"/>
</dbReference>
<evidence type="ECO:0000259" key="11">
    <source>
        <dbReference type="Pfam" id="PF25994"/>
    </source>
</evidence>
<keyword evidence="5 9" id="KW-0997">Cell inner membrane</keyword>
<dbReference type="Gene3D" id="2.40.30.170">
    <property type="match status" value="1"/>
</dbReference>
<evidence type="ECO:0000256" key="7">
    <source>
        <dbReference type="ARBA" id="ARBA00022989"/>
    </source>
</evidence>
<feature type="coiled-coil region" evidence="10">
    <location>
        <begin position="161"/>
        <end position="188"/>
    </location>
</feature>
<dbReference type="EMBL" id="CP104144">
    <property type="protein sequence ID" value="UWU16888.1"/>
    <property type="molecule type" value="Genomic_DNA"/>
</dbReference>
<dbReference type="RefSeq" id="WP_100772839.1">
    <property type="nucleotide sequence ID" value="NZ_CP104144.1"/>
</dbReference>
<accession>A0A2N0D1F2</accession>
<geneLocation type="plasmid" evidence="14 16">
    <name>pWSM1592_1</name>
</geneLocation>
<keyword evidence="14" id="KW-0614">Plasmid</keyword>
<comment type="similarity">
    <text evidence="2 9">Belongs to the membrane fusion protein (MFP) (TC 8.A.1) family.</text>
</comment>
<feature type="transmembrane region" description="Helical" evidence="9">
    <location>
        <begin position="20"/>
        <end position="40"/>
    </location>
</feature>
<feature type="domain" description="AprE-like beta-barrel" evidence="12">
    <location>
        <begin position="332"/>
        <end position="421"/>
    </location>
</feature>
<keyword evidence="16" id="KW-1185">Reference proteome</keyword>
<evidence type="ECO:0000256" key="1">
    <source>
        <dbReference type="ARBA" id="ARBA00004377"/>
    </source>
</evidence>
<keyword evidence="10" id="KW-0175">Coiled coil</keyword>
<evidence type="ECO:0000256" key="4">
    <source>
        <dbReference type="ARBA" id="ARBA00022475"/>
    </source>
</evidence>
<keyword evidence="7 9" id="KW-1133">Transmembrane helix</keyword>
<dbReference type="InterPro" id="IPR010129">
    <property type="entry name" value="T1SS_HlyD"/>
</dbReference>
<dbReference type="Proteomes" id="UP000232164">
    <property type="component" value="Unassembled WGS sequence"/>
</dbReference>
<dbReference type="PANTHER" id="PTHR30386:SF17">
    <property type="entry name" value="ALKALINE PROTEASE SECRETION PROTEIN APRE"/>
    <property type="match status" value="1"/>
</dbReference>
<proteinExistence type="inferred from homology"/>
<feature type="domain" description="AprE-like long alpha-helical hairpin" evidence="11">
    <location>
        <begin position="101"/>
        <end position="290"/>
    </location>
</feature>
<dbReference type="EMBL" id="PIQN01000025">
    <property type="protein sequence ID" value="PKA39887.1"/>
    <property type="molecule type" value="Genomic_DNA"/>
</dbReference>
<dbReference type="AlphaFoldDB" id="A0A2N0D1F2"/>
<dbReference type="GO" id="GO:0005886">
    <property type="term" value="C:plasma membrane"/>
    <property type="evidence" value="ECO:0007669"/>
    <property type="project" value="UniProtKB-SubCell"/>
</dbReference>
<dbReference type="PANTHER" id="PTHR30386">
    <property type="entry name" value="MEMBRANE FUSION SUBUNIT OF EMRAB-TOLC MULTIDRUG EFFLUX PUMP"/>
    <property type="match status" value="1"/>
</dbReference>
<comment type="subcellular location">
    <subcellularLocation>
        <location evidence="1 9">Cell inner membrane</location>
        <topology evidence="1 9">Single-pass membrane protein</topology>
    </subcellularLocation>
</comment>
<reference evidence="13 15" key="2">
    <citation type="submission" date="2017-12" db="EMBL/GenBank/DDBJ databases">
        <title>Genome sequence of Rhizobium sullae HCNT1 isolated from Sulla coronaria nodules and featuring peculiar denitrification phenotypes.</title>
        <authorList>
            <person name="De Diego-Diaz B."/>
            <person name="Treu L."/>
            <person name="Campanaro S."/>
            <person name="Da Silva Duarte V."/>
            <person name="Basaglia M."/>
            <person name="Favaro L."/>
            <person name="Casella S."/>
            <person name="Squartini A."/>
        </authorList>
    </citation>
    <scope>NUCLEOTIDE SEQUENCE [LARGE SCALE GENOMIC DNA]</scope>
    <source>
        <strain evidence="13 15">HCNT1</strain>
    </source>
</reference>
<gene>
    <name evidence="13" type="ORF">CWR43_29840</name>
    <name evidence="14" type="ORF">N2599_29145</name>
</gene>
<dbReference type="NCBIfam" id="TIGR01843">
    <property type="entry name" value="type_I_hlyD"/>
    <property type="match status" value="1"/>
</dbReference>
<dbReference type="GO" id="GO:0015031">
    <property type="term" value="P:protein transport"/>
    <property type="evidence" value="ECO:0007669"/>
    <property type="project" value="InterPro"/>
</dbReference>
<evidence type="ECO:0000256" key="8">
    <source>
        <dbReference type="ARBA" id="ARBA00023136"/>
    </source>
</evidence>
<evidence type="ECO:0000256" key="9">
    <source>
        <dbReference type="RuleBase" id="RU365093"/>
    </source>
</evidence>
<dbReference type="Pfam" id="PF26002">
    <property type="entry name" value="Beta-barrel_AprE"/>
    <property type="match status" value="1"/>
</dbReference>
<evidence type="ECO:0000313" key="13">
    <source>
        <dbReference type="EMBL" id="PKA39887.1"/>
    </source>
</evidence>
<dbReference type="Proteomes" id="UP001060123">
    <property type="component" value="Plasmid pWSM1592_1"/>
</dbReference>
<evidence type="ECO:0000313" key="14">
    <source>
        <dbReference type="EMBL" id="UWU16888.1"/>
    </source>
</evidence>